<dbReference type="InterPro" id="IPR039123">
    <property type="entry name" value="PPTC7"/>
</dbReference>
<evidence type="ECO:0000256" key="1">
    <source>
        <dbReference type="RuleBase" id="RU366020"/>
    </source>
</evidence>
<dbReference type="Pfam" id="PF07228">
    <property type="entry name" value="SpoIIE"/>
    <property type="match status" value="1"/>
</dbReference>
<dbReference type="GeneID" id="14904384"/>
<accession>G0R2J6</accession>
<dbReference type="AlphaFoldDB" id="G0R2J6"/>
<dbReference type="OrthoDB" id="60843at2759"/>
<dbReference type="RefSeq" id="XP_004027653.1">
    <property type="nucleotide sequence ID" value="XM_004027604.1"/>
</dbReference>
<dbReference type="OMA" id="ANTIAWM"/>
<comment type="cofactor">
    <cofactor evidence="1">
        <name>Mg(2+)</name>
        <dbReference type="ChEBI" id="CHEBI:18420"/>
    </cofactor>
</comment>
<dbReference type="InterPro" id="IPR001932">
    <property type="entry name" value="PPM-type_phosphatase-like_dom"/>
</dbReference>
<dbReference type="Gene3D" id="3.60.40.10">
    <property type="entry name" value="PPM-type phosphatase domain"/>
    <property type="match status" value="1"/>
</dbReference>
<keyword evidence="1" id="KW-0479">Metal-binding</keyword>
<dbReference type="SMART" id="SM00332">
    <property type="entry name" value="PP2Cc"/>
    <property type="match status" value="1"/>
</dbReference>
<evidence type="ECO:0000259" key="2">
    <source>
        <dbReference type="PROSITE" id="PS51746"/>
    </source>
</evidence>
<dbReference type="STRING" id="857967.G0R2J6"/>
<dbReference type="GO" id="GO:0004722">
    <property type="term" value="F:protein serine/threonine phosphatase activity"/>
    <property type="evidence" value="ECO:0007669"/>
    <property type="project" value="UniProtKB-EC"/>
</dbReference>
<reference evidence="3 4" key="1">
    <citation type="submission" date="2011-07" db="EMBL/GenBank/DDBJ databases">
        <authorList>
            <person name="Coyne R."/>
            <person name="Brami D."/>
            <person name="Johnson J."/>
            <person name="Hostetler J."/>
            <person name="Hannick L."/>
            <person name="Clark T."/>
            <person name="Cassidy-Hanley D."/>
            <person name="Inman J."/>
        </authorList>
    </citation>
    <scope>NUCLEOTIDE SEQUENCE [LARGE SCALE GENOMIC DNA]</scope>
    <source>
        <strain evidence="3 4">G5</strain>
    </source>
</reference>
<dbReference type="PANTHER" id="PTHR12320:SF1">
    <property type="entry name" value="PROTEIN PHOSPHATASE PTC7 HOMOLOG"/>
    <property type="match status" value="1"/>
</dbReference>
<dbReference type="eggNOG" id="KOG1379">
    <property type="taxonomic scope" value="Eukaryota"/>
</dbReference>
<dbReference type="PROSITE" id="PS51746">
    <property type="entry name" value="PPM_2"/>
    <property type="match status" value="1"/>
</dbReference>
<comment type="similarity">
    <text evidence="1">Belongs to the PP2C family.</text>
</comment>
<gene>
    <name evidence="3" type="ORF">IMG5_178880</name>
</gene>
<dbReference type="GO" id="GO:0046872">
    <property type="term" value="F:metal ion binding"/>
    <property type="evidence" value="ECO:0007669"/>
    <property type="project" value="UniProtKB-UniRule"/>
</dbReference>
<dbReference type="EMBL" id="GL984267">
    <property type="protein sequence ID" value="EGR28308.1"/>
    <property type="molecule type" value="Genomic_DNA"/>
</dbReference>
<proteinExistence type="inferred from homology"/>
<feature type="domain" description="PPM-type phosphatase" evidence="2">
    <location>
        <begin position="55"/>
        <end position="311"/>
    </location>
</feature>
<comment type="catalytic activity">
    <reaction evidence="1">
        <text>O-phospho-L-threonyl-[protein] + H2O = L-threonyl-[protein] + phosphate</text>
        <dbReference type="Rhea" id="RHEA:47004"/>
        <dbReference type="Rhea" id="RHEA-COMP:11060"/>
        <dbReference type="Rhea" id="RHEA-COMP:11605"/>
        <dbReference type="ChEBI" id="CHEBI:15377"/>
        <dbReference type="ChEBI" id="CHEBI:30013"/>
        <dbReference type="ChEBI" id="CHEBI:43474"/>
        <dbReference type="ChEBI" id="CHEBI:61977"/>
        <dbReference type="EC" id="3.1.3.16"/>
    </reaction>
</comment>
<evidence type="ECO:0000313" key="4">
    <source>
        <dbReference type="Proteomes" id="UP000008983"/>
    </source>
</evidence>
<keyword evidence="1" id="KW-0460">Magnesium</keyword>
<name>G0R2J6_ICHMU</name>
<dbReference type="Proteomes" id="UP000008983">
    <property type="component" value="Unassembled WGS sequence"/>
</dbReference>
<sequence>MNDKLQKDDAIEIFQEINDILQQSVNDQNPDLRKNVIFCLVEFKHLLEERIDIFLKQYSGNQQNAKNIPMPEKEHTGGEDAYYANSKLLAVADGVGGWARQGIDSSLYSKGLCKHLSQLHNQNKNKYQNNPKQLIIDTFPYVQQITGSSTLVVITINEEQNKIFSSYIGDSGYFLYRLDKNKNAQLIFEFQEQQKAFNLTLLSKNQIQLGIHEGGNLPEDSLEFEHDFQEDDILIIGSDGVFDNLNSEQIGKLVTKYSHSLKRLANVIAETSFELSLNEEYDSPFAQKARAQGIQFNGGKSDDITIIVAQIKKKKKIDL</sequence>
<dbReference type="SUPFAM" id="SSF81606">
    <property type="entry name" value="PP2C-like"/>
    <property type="match status" value="1"/>
</dbReference>
<dbReference type="EC" id="3.1.3.16" evidence="1"/>
<dbReference type="PANTHER" id="PTHR12320">
    <property type="entry name" value="PROTEIN PHOSPHATASE 2C"/>
    <property type="match status" value="1"/>
</dbReference>
<keyword evidence="1" id="KW-0464">Manganese</keyword>
<dbReference type="SMART" id="SM00331">
    <property type="entry name" value="PP2C_SIG"/>
    <property type="match status" value="1"/>
</dbReference>
<keyword evidence="1" id="KW-0904">Protein phosphatase</keyword>
<comment type="catalytic activity">
    <reaction evidence="1">
        <text>O-phospho-L-seryl-[protein] + H2O = L-seryl-[protein] + phosphate</text>
        <dbReference type="Rhea" id="RHEA:20629"/>
        <dbReference type="Rhea" id="RHEA-COMP:9863"/>
        <dbReference type="Rhea" id="RHEA-COMP:11604"/>
        <dbReference type="ChEBI" id="CHEBI:15377"/>
        <dbReference type="ChEBI" id="CHEBI:29999"/>
        <dbReference type="ChEBI" id="CHEBI:43474"/>
        <dbReference type="ChEBI" id="CHEBI:83421"/>
        <dbReference type="EC" id="3.1.3.16"/>
    </reaction>
</comment>
<keyword evidence="1" id="KW-0378">Hydrolase</keyword>
<evidence type="ECO:0000313" key="3">
    <source>
        <dbReference type="EMBL" id="EGR28308.1"/>
    </source>
</evidence>
<comment type="cofactor">
    <cofactor evidence="1">
        <name>Mn(2+)</name>
        <dbReference type="ChEBI" id="CHEBI:29035"/>
    </cofactor>
</comment>
<protein>
    <recommendedName>
        <fullName evidence="1">Protein phosphatase</fullName>
        <ecNumber evidence="1">3.1.3.16</ecNumber>
    </recommendedName>
</protein>
<dbReference type="InParanoid" id="G0R2J6"/>
<keyword evidence="4" id="KW-1185">Reference proteome</keyword>
<dbReference type="InterPro" id="IPR036457">
    <property type="entry name" value="PPM-type-like_dom_sf"/>
</dbReference>
<organism evidence="3 4">
    <name type="scientific">Ichthyophthirius multifiliis</name>
    <name type="common">White spot disease agent</name>
    <name type="synonym">Ich</name>
    <dbReference type="NCBI Taxonomy" id="5932"/>
    <lineage>
        <taxon>Eukaryota</taxon>
        <taxon>Sar</taxon>
        <taxon>Alveolata</taxon>
        <taxon>Ciliophora</taxon>
        <taxon>Intramacronucleata</taxon>
        <taxon>Oligohymenophorea</taxon>
        <taxon>Hymenostomatida</taxon>
        <taxon>Ophryoglenina</taxon>
        <taxon>Ichthyophthirius</taxon>
    </lineage>
</organism>